<dbReference type="PIRSF" id="PIRSF028520">
    <property type="entry name" value="UCP028520"/>
    <property type="match status" value="1"/>
</dbReference>
<dbReference type="GO" id="GO:0016747">
    <property type="term" value="F:acyltransferase activity, transferring groups other than amino-acyl groups"/>
    <property type="evidence" value="ECO:0007669"/>
    <property type="project" value="InterPro"/>
</dbReference>
<dbReference type="SUPFAM" id="SSF55729">
    <property type="entry name" value="Acyl-CoA N-acyltransferases (Nat)"/>
    <property type="match status" value="1"/>
</dbReference>
<keyword evidence="2" id="KW-0012">Acyltransferase</keyword>
<accession>A0A7L5C0U1</accession>
<dbReference type="RefSeq" id="WP_165098114.1">
    <property type="nucleotide sequence ID" value="NZ_CP049056.1"/>
</dbReference>
<sequence>MGALIRDIDPADLPWVLALNLAHEVELSPLNEGRLAALIDAATYARAAEGGAFLIGFDQSADYDSENFLWHRARREKFLYVDRIAVAATHRRRGLAAALYADLFAFAAERGLERVVAEVNAEPPNPASDAFHARLGFVTVGEARLKAREKTVRYIERVLD</sequence>
<gene>
    <name evidence="4" type="ORF">G5B40_10060</name>
</gene>
<name>A0A7L5C0U1_9RHOB</name>
<dbReference type="AlphaFoldDB" id="A0A7L5C0U1"/>
<protein>
    <submittedName>
        <fullName evidence="4">GNAT family N-acetyltransferase</fullName>
    </submittedName>
</protein>
<dbReference type="Proteomes" id="UP000503336">
    <property type="component" value="Chromosome"/>
</dbReference>
<organism evidence="4 5">
    <name type="scientific">Pikeienuella piscinae</name>
    <dbReference type="NCBI Taxonomy" id="2748098"/>
    <lineage>
        <taxon>Bacteria</taxon>
        <taxon>Pseudomonadati</taxon>
        <taxon>Pseudomonadota</taxon>
        <taxon>Alphaproteobacteria</taxon>
        <taxon>Rhodobacterales</taxon>
        <taxon>Paracoccaceae</taxon>
        <taxon>Pikeienuella</taxon>
    </lineage>
</organism>
<dbReference type="InterPro" id="IPR016181">
    <property type="entry name" value="Acyl_CoA_acyltransferase"/>
</dbReference>
<evidence type="ECO:0000256" key="1">
    <source>
        <dbReference type="ARBA" id="ARBA00022679"/>
    </source>
</evidence>
<dbReference type="InterPro" id="IPR016890">
    <property type="entry name" value="UCP028520"/>
</dbReference>
<dbReference type="CDD" id="cd04301">
    <property type="entry name" value="NAT_SF"/>
    <property type="match status" value="1"/>
</dbReference>
<evidence type="ECO:0000313" key="5">
    <source>
        <dbReference type="Proteomes" id="UP000503336"/>
    </source>
</evidence>
<reference evidence="4 5" key="1">
    <citation type="submission" date="2020-02" db="EMBL/GenBank/DDBJ databases">
        <title>complete genome sequence of Rhodobacteraceae bacterium.</title>
        <authorList>
            <person name="Park J."/>
            <person name="Kim Y.-S."/>
            <person name="Kim K.-H."/>
        </authorList>
    </citation>
    <scope>NUCLEOTIDE SEQUENCE [LARGE SCALE GENOMIC DNA]</scope>
    <source>
        <strain evidence="4 5">RR4-56</strain>
    </source>
</reference>
<dbReference type="PROSITE" id="PS51186">
    <property type="entry name" value="GNAT"/>
    <property type="match status" value="1"/>
</dbReference>
<evidence type="ECO:0000313" key="4">
    <source>
        <dbReference type="EMBL" id="QIE55764.1"/>
    </source>
</evidence>
<dbReference type="Gene3D" id="3.40.630.30">
    <property type="match status" value="1"/>
</dbReference>
<keyword evidence="1 4" id="KW-0808">Transferase</keyword>
<proteinExistence type="predicted"/>
<feature type="domain" description="N-acetyltransferase" evidence="3">
    <location>
        <begin position="3"/>
        <end position="159"/>
    </location>
</feature>
<dbReference type="InterPro" id="IPR000182">
    <property type="entry name" value="GNAT_dom"/>
</dbReference>
<dbReference type="PANTHER" id="PTHR43420">
    <property type="entry name" value="ACETYLTRANSFERASE"/>
    <property type="match status" value="1"/>
</dbReference>
<dbReference type="InterPro" id="IPR050680">
    <property type="entry name" value="YpeA/RimI_acetyltransf"/>
</dbReference>
<dbReference type="Pfam" id="PF00583">
    <property type="entry name" value="Acetyltransf_1"/>
    <property type="match status" value="1"/>
</dbReference>
<dbReference type="EMBL" id="CP049056">
    <property type="protein sequence ID" value="QIE55764.1"/>
    <property type="molecule type" value="Genomic_DNA"/>
</dbReference>
<evidence type="ECO:0000256" key="2">
    <source>
        <dbReference type="ARBA" id="ARBA00023315"/>
    </source>
</evidence>
<evidence type="ECO:0000259" key="3">
    <source>
        <dbReference type="PROSITE" id="PS51186"/>
    </source>
</evidence>
<keyword evidence="5" id="KW-1185">Reference proteome</keyword>
<dbReference type="KEGG" id="hdh:G5B40_10060"/>